<name>A0A845SU44_9FIRM</name>
<dbReference type="EMBL" id="VIQT01000002">
    <property type="protein sequence ID" value="NDO37784.1"/>
    <property type="molecule type" value="Genomic_DNA"/>
</dbReference>
<dbReference type="AlphaFoldDB" id="A0A845SU44"/>
<organism evidence="1 2">
    <name type="scientific">Anaerotruncus colihominis</name>
    <dbReference type="NCBI Taxonomy" id="169435"/>
    <lineage>
        <taxon>Bacteria</taxon>
        <taxon>Bacillati</taxon>
        <taxon>Bacillota</taxon>
        <taxon>Clostridia</taxon>
        <taxon>Eubacteriales</taxon>
        <taxon>Oscillospiraceae</taxon>
        <taxon>Anaerotruncus</taxon>
    </lineage>
</organism>
<dbReference type="Pfam" id="PF18954">
    <property type="entry name" value="DUF5697"/>
    <property type="match status" value="1"/>
</dbReference>
<reference evidence="1 2" key="1">
    <citation type="submission" date="2019-06" db="EMBL/GenBank/DDBJ databases">
        <title>Draft genome sequences of 15 bacterial species constituting the stable defined intestinal microbiota of the GM15 gnotobiotic mouse model.</title>
        <authorList>
            <person name="Elie C."/>
            <person name="Mathieu A."/>
            <person name="Saliou A."/>
            <person name="Darnaud M."/>
            <person name="Leulier F."/>
            <person name="Tamellini A."/>
        </authorList>
    </citation>
    <scope>NUCLEOTIDE SEQUENCE [LARGE SCALE GENOMIC DNA]</scope>
    <source>
        <strain evidence="1 2">JM4-15</strain>
    </source>
</reference>
<comment type="caution">
    <text evidence="1">The sequence shown here is derived from an EMBL/GenBank/DDBJ whole genome shotgun (WGS) entry which is preliminary data.</text>
</comment>
<evidence type="ECO:0000313" key="2">
    <source>
        <dbReference type="Proteomes" id="UP000462501"/>
    </source>
</evidence>
<evidence type="ECO:0000313" key="1">
    <source>
        <dbReference type="EMBL" id="NDO37784.1"/>
    </source>
</evidence>
<dbReference type="RefSeq" id="WP_162220267.1">
    <property type="nucleotide sequence ID" value="NZ_VIQT01000002.1"/>
</dbReference>
<dbReference type="InterPro" id="IPR043752">
    <property type="entry name" value="DUF5697"/>
</dbReference>
<gene>
    <name evidence="1" type="ORF">FMM72_00725</name>
</gene>
<proteinExistence type="predicted"/>
<dbReference type="Proteomes" id="UP000462501">
    <property type="component" value="Unassembled WGS sequence"/>
</dbReference>
<accession>A0A845SU44</accession>
<sequence length="213" mass="25024">MIGLIKQPPTYQYLEDFICEYGFVRKEQLHRFFENVHFPPKKARSYLNTLRIHGTKTYYDKGTDGYYSCQYMEPAQSQFFAMDKCLWVLLYFLEKVEHHFPIASSFSPSQICMMLEDRSYEIAYCAAGNEAYFNNQLRAARTELLYRADAAYFSSIVEKDDKAILSATRYIVVLDDIQAARQIHSKLISYFVTLDEQNTCTFYTADEIYAMEE</sequence>
<protein>
    <submittedName>
        <fullName evidence="1">Uncharacterized protein</fullName>
    </submittedName>
</protein>